<dbReference type="EMBL" id="FNRD01000001">
    <property type="protein sequence ID" value="SDZ93317.1"/>
    <property type="molecule type" value="Genomic_DNA"/>
</dbReference>
<dbReference type="GO" id="GO:0000155">
    <property type="term" value="F:phosphorelay sensor kinase activity"/>
    <property type="evidence" value="ECO:0007669"/>
    <property type="project" value="InterPro"/>
</dbReference>
<dbReference type="Gene3D" id="3.30.565.10">
    <property type="entry name" value="Histidine kinase-like ATPase, C-terminal domain"/>
    <property type="match status" value="1"/>
</dbReference>
<comment type="catalytic activity">
    <reaction evidence="1">
        <text>ATP + protein L-histidine = ADP + protein N-phospho-L-histidine.</text>
        <dbReference type="EC" id="2.7.13.3"/>
    </reaction>
</comment>
<reference evidence="8" key="1">
    <citation type="submission" date="2016-10" db="EMBL/GenBank/DDBJ databases">
        <authorList>
            <person name="Varghese N."/>
            <person name="Submissions S."/>
        </authorList>
    </citation>
    <scope>NUCLEOTIDE SEQUENCE [LARGE SCALE GENOMIC DNA]</scope>
    <source>
        <strain evidence="8">DSM 22376</strain>
    </source>
</reference>
<dbReference type="Gene3D" id="3.40.50.2300">
    <property type="match status" value="1"/>
</dbReference>
<dbReference type="SUPFAM" id="SSF52172">
    <property type="entry name" value="CheY-like"/>
    <property type="match status" value="1"/>
</dbReference>
<dbReference type="PROSITE" id="PS50110">
    <property type="entry name" value="RESPONSE_REGULATORY"/>
    <property type="match status" value="1"/>
</dbReference>
<dbReference type="OrthoDB" id="9781208at2"/>
<dbReference type="SUPFAM" id="SSF55874">
    <property type="entry name" value="ATPase domain of HSP90 chaperone/DNA topoisomerase II/histidine kinase"/>
    <property type="match status" value="1"/>
</dbReference>
<dbReference type="Pfam" id="PF00512">
    <property type="entry name" value="HisKA"/>
    <property type="match status" value="1"/>
</dbReference>
<sequence length="358" mass="41082">MNKSRILIIDDELNIREVITEVLSLNNYQTKTAKNGQVALDILDDWTPDLIICDIMMPVMDGLAFQKIVYSDKLLSTIPFVFLTAKVENNLMRNCFHVGADDFLTKPFEVKELLKTVQSKIERFKKIKNTTNLYIGESKNFSHEINTPLNGILGSIDLLMDDTAYLKQEEIIIFHEEIKTYGERLNRTMQNIIHFENIKNNQFKISENDCAEIKNVFKNILNKISFHYKKQKNRVVSELTGAELAISSNNLSFILFELLDNALKFSPENKKVVIEGSIFSDDYYEINIFDYGVGFKEEELKLIDATVQFNHDEREQQGLGLGLFITKSIIKKSNGIISIVSKENEGAKISILLPIHKK</sequence>
<dbReference type="InterPro" id="IPR004358">
    <property type="entry name" value="Sig_transdc_His_kin-like_C"/>
</dbReference>
<evidence type="ECO:0000313" key="8">
    <source>
        <dbReference type="Proteomes" id="UP000198951"/>
    </source>
</evidence>
<evidence type="ECO:0000256" key="2">
    <source>
        <dbReference type="ARBA" id="ARBA00012438"/>
    </source>
</evidence>
<accession>A0A1H3X1P9</accession>
<dbReference type="CDD" id="cd00075">
    <property type="entry name" value="HATPase"/>
    <property type="match status" value="1"/>
</dbReference>
<evidence type="ECO:0000256" key="4">
    <source>
        <dbReference type="PROSITE-ProRule" id="PRU00169"/>
    </source>
</evidence>
<dbReference type="InterPro" id="IPR036890">
    <property type="entry name" value="HATPase_C_sf"/>
</dbReference>
<dbReference type="SUPFAM" id="SSF47384">
    <property type="entry name" value="Homodimeric domain of signal transducing histidine kinase"/>
    <property type="match status" value="1"/>
</dbReference>
<evidence type="ECO:0000259" key="5">
    <source>
        <dbReference type="PROSITE" id="PS50109"/>
    </source>
</evidence>
<dbReference type="InterPro" id="IPR036097">
    <property type="entry name" value="HisK_dim/P_sf"/>
</dbReference>
<keyword evidence="3 4" id="KW-0597">Phosphoprotein</keyword>
<evidence type="ECO:0000256" key="1">
    <source>
        <dbReference type="ARBA" id="ARBA00000085"/>
    </source>
</evidence>
<dbReference type="InterPro" id="IPR003594">
    <property type="entry name" value="HATPase_dom"/>
</dbReference>
<keyword evidence="8" id="KW-1185">Reference proteome</keyword>
<feature type="domain" description="Response regulatory" evidence="6">
    <location>
        <begin position="5"/>
        <end position="121"/>
    </location>
</feature>
<dbReference type="Pfam" id="PF00072">
    <property type="entry name" value="Response_reg"/>
    <property type="match status" value="1"/>
</dbReference>
<dbReference type="STRING" id="150146.SAMN05443667_101343"/>
<dbReference type="EC" id="2.7.13.3" evidence="2"/>
<dbReference type="InterPro" id="IPR003661">
    <property type="entry name" value="HisK_dim/P_dom"/>
</dbReference>
<dbReference type="PRINTS" id="PR00344">
    <property type="entry name" value="BCTRLSENSOR"/>
</dbReference>
<dbReference type="Proteomes" id="UP000198951">
    <property type="component" value="Unassembled WGS sequence"/>
</dbReference>
<name>A0A1H3X1P9_9FLAO</name>
<dbReference type="InterPro" id="IPR011006">
    <property type="entry name" value="CheY-like_superfamily"/>
</dbReference>
<dbReference type="InterPro" id="IPR001789">
    <property type="entry name" value="Sig_transdc_resp-reg_receiver"/>
</dbReference>
<dbReference type="AlphaFoldDB" id="A0A1H3X1P9"/>
<keyword evidence="7" id="KW-0808">Transferase</keyword>
<keyword evidence="7" id="KW-0418">Kinase</keyword>
<feature type="modified residue" description="4-aspartylphosphate" evidence="4">
    <location>
        <position position="54"/>
    </location>
</feature>
<dbReference type="CDD" id="cd00082">
    <property type="entry name" value="HisKA"/>
    <property type="match status" value="1"/>
</dbReference>
<dbReference type="SMART" id="SM00387">
    <property type="entry name" value="HATPase_c"/>
    <property type="match status" value="1"/>
</dbReference>
<protein>
    <recommendedName>
        <fullName evidence="2">histidine kinase</fullName>
        <ecNumber evidence="2">2.7.13.3</ecNumber>
    </recommendedName>
</protein>
<gene>
    <name evidence="7" type="ORF">SAMN05443667_101343</name>
</gene>
<dbReference type="Gene3D" id="1.10.287.130">
    <property type="match status" value="1"/>
</dbReference>
<evidence type="ECO:0000256" key="3">
    <source>
        <dbReference type="ARBA" id="ARBA00022553"/>
    </source>
</evidence>
<dbReference type="PROSITE" id="PS50109">
    <property type="entry name" value="HIS_KIN"/>
    <property type="match status" value="1"/>
</dbReference>
<dbReference type="PANTHER" id="PTHR43547">
    <property type="entry name" value="TWO-COMPONENT HISTIDINE KINASE"/>
    <property type="match status" value="1"/>
</dbReference>
<evidence type="ECO:0000313" key="7">
    <source>
        <dbReference type="EMBL" id="SDZ93317.1"/>
    </source>
</evidence>
<dbReference type="RefSeq" id="WP_091083818.1">
    <property type="nucleotide sequence ID" value="NZ_FNRD01000001.1"/>
</dbReference>
<proteinExistence type="predicted"/>
<organism evidence="7 8">
    <name type="scientific">Flavobacterium gillisiae</name>
    <dbReference type="NCBI Taxonomy" id="150146"/>
    <lineage>
        <taxon>Bacteria</taxon>
        <taxon>Pseudomonadati</taxon>
        <taxon>Bacteroidota</taxon>
        <taxon>Flavobacteriia</taxon>
        <taxon>Flavobacteriales</taxon>
        <taxon>Flavobacteriaceae</taxon>
        <taxon>Flavobacterium</taxon>
    </lineage>
</organism>
<dbReference type="InterPro" id="IPR005467">
    <property type="entry name" value="His_kinase_dom"/>
</dbReference>
<dbReference type="SMART" id="SM00448">
    <property type="entry name" value="REC"/>
    <property type="match status" value="1"/>
</dbReference>
<feature type="domain" description="Histidine kinase" evidence="5">
    <location>
        <begin position="140"/>
        <end position="357"/>
    </location>
</feature>
<dbReference type="Pfam" id="PF02518">
    <property type="entry name" value="HATPase_c"/>
    <property type="match status" value="1"/>
</dbReference>
<dbReference type="PANTHER" id="PTHR43547:SF2">
    <property type="entry name" value="HYBRID SIGNAL TRANSDUCTION HISTIDINE KINASE C"/>
    <property type="match status" value="1"/>
</dbReference>
<evidence type="ECO:0000259" key="6">
    <source>
        <dbReference type="PROSITE" id="PS50110"/>
    </source>
</evidence>